<reference evidence="1" key="2">
    <citation type="submission" date="2020-06" db="EMBL/GenBank/DDBJ databases">
        <title>Helianthus annuus Genome sequencing and assembly Release 2.</title>
        <authorList>
            <person name="Gouzy J."/>
            <person name="Langlade N."/>
            <person name="Munos S."/>
        </authorList>
    </citation>
    <scope>NUCLEOTIDE SEQUENCE</scope>
    <source>
        <tissue evidence="1">Leaves</tissue>
    </source>
</reference>
<proteinExistence type="predicted"/>
<keyword evidence="2" id="KW-1185">Reference proteome</keyword>
<comment type="caution">
    <text evidence="1">The sequence shown here is derived from an EMBL/GenBank/DDBJ whole genome shotgun (WGS) entry which is preliminary data.</text>
</comment>
<dbReference type="Gramene" id="mRNA:HanXRQr2_Chr12g0554591">
    <property type="protein sequence ID" value="mRNA:HanXRQr2_Chr12g0554591"/>
    <property type="gene ID" value="HanXRQr2_Chr12g0554591"/>
</dbReference>
<evidence type="ECO:0000313" key="1">
    <source>
        <dbReference type="EMBL" id="KAF5779035.1"/>
    </source>
</evidence>
<reference evidence="1" key="1">
    <citation type="journal article" date="2017" name="Nature">
        <title>The sunflower genome provides insights into oil metabolism, flowering and Asterid evolution.</title>
        <authorList>
            <person name="Badouin H."/>
            <person name="Gouzy J."/>
            <person name="Grassa C.J."/>
            <person name="Murat F."/>
            <person name="Staton S.E."/>
            <person name="Cottret L."/>
            <person name="Lelandais-Briere C."/>
            <person name="Owens G.L."/>
            <person name="Carrere S."/>
            <person name="Mayjonade B."/>
            <person name="Legrand L."/>
            <person name="Gill N."/>
            <person name="Kane N.C."/>
            <person name="Bowers J.E."/>
            <person name="Hubner S."/>
            <person name="Bellec A."/>
            <person name="Berard A."/>
            <person name="Berges H."/>
            <person name="Blanchet N."/>
            <person name="Boniface M.C."/>
            <person name="Brunel D."/>
            <person name="Catrice O."/>
            <person name="Chaidir N."/>
            <person name="Claudel C."/>
            <person name="Donnadieu C."/>
            <person name="Faraut T."/>
            <person name="Fievet G."/>
            <person name="Helmstetter N."/>
            <person name="King M."/>
            <person name="Knapp S.J."/>
            <person name="Lai Z."/>
            <person name="Le Paslier M.C."/>
            <person name="Lippi Y."/>
            <person name="Lorenzon L."/>
            <person name="Mandel J.R."/>
            <person name="Marage G."/>
            <person name="Marchand G."/>
            <person name="Marquand E."/>
            <person name="Bret-Mestries E."/>
            <person name="Morien E."/>
            <person name="Nambeesan S."/>
            <person name="Nguyen T."/>
            <person name="Pegot-Espagnet P."/>
            <person name="Pouilly N."/>
            <person name="Raftis F."/>
            <person name="Sallet E."/>
            <person name="Schiex T."/>
            <person name="Thomas J."/>
            <person name="Vandecasteele C."/>
            <person name="Vares D."/>
            <person name="Vear F."/>
            <person name="Vautrin S."/>
            <person name="Crespi M."/>
            <person name="Mangin B."/>
            <person name="Burke J.M."/>
            <person name="Salse J."/>
            <person name="Munos S."/>
            <person name="Vincourt P."/>
            <person name="Rieseberg L.H."/>
            <person name="Langlade N.B."/>
        </authorList>
    </citation>
    <scope>NUCLEOTIDE SEQUENCE</scope>
    <source>
        <tissue evidence="1">Leaves</tissue>
    </source>
</reference>
<accession>A0A9K3HIX4</accession>
<gene>
    <name evidence="1" type="ORF">HanXRQr2_Chr12g0554591</name>
</gene>
<dbReference type="EMBL" id="MNCJ02000327">
    <property type="protein sequence ID" value="KAF5779035.1"/>
    <property type="molecule type" value="Genomic_DNA"/>
</dbReference>
<evidence type="ECO:0000313" key="2">
    <source>
        <dbReference type="Proteomes" id="UP000215914"/>
    </source>
</evidence>
<organism evidence="1 2">
    <name type="scientific">Helianthus annuus</name>
    <name type="common">Common sunflower</name>
    <dbReference type="NCBI Taxonomy" id="4232"/>
    <lineage>
        <taxon>Eukaryota</taxon>
        <taxon>Viridiplantae</taxon>
        <taxon>Streptophyta</taxon>
        <taxon>Embryophyta</taxon>
        <taxon>Tracheophyta</taxon>
        <taxon>Spermatophyta</taxon>
        <taxon>Magnoliopsida</taxon>
        <taxon>eudicotyledons</taxon>
        <taxon>Gunneridae</taxon>
        <taxon>Pentapetalae</taxon>
        <taxon>asterids</taxon>
        <taxon>campanulids</taxon>
        <taxon>Asterales</taxon>
        <taxon>Asteraceae</taxon>
        <taxon>Asteroideae</taxon>
        <taxon>Heliantheae alliance</taxon>
        <taxon>Heliantheae</taxon>
        <taxon>Helianthus</taxon>
    </lineage>
</organism>
<dbReference type="Proteomes" id="UP000215914">
    <property type="component" value="Unassembled WGS sequence"/>
</dbReference>
<protein>
    <submittedName>
        <fullName evidence="1">Uncharacterized protein</fullName>
    </submittedName>
</protein>
<dbReference type="AlphaFoldDB" id="A0A9K3HIX4"/>
<name>A0A9K3HIX4_HELAN</name>
<sequence>MFPNAKLKTDRPNFLARRGNRALSRGNCALVFQVMVHAHIRARFLDSSPRFFCALHLGHRRDLCALSAPNGNAFNNYDLIGMQFVKLFTDRKLCWMTLFE</sequence>